<accession>A0AA39XU60</accession>
<gene>
    <name evidence="2" type="ORF">B0T16DRAFT_463512</name>
</gene>
<feature type="signal peptide" evidence="1">
    <location>
        <begin position="1"/>
        <end position="19"/>
    </location>
</feature>
<dbReference type="AlphaFoldDB" id="A0AA39XU60"/>
<feature type="chain" id="PRO_5041206842" evidence="1">
    <location>
        <begin position="20"/>
        <end position="94"/>
    </location>
</feature>
<evidence type="ECO:0000313" key="2">
    <source>
        <dbReference type="EMBL" id="KAK0639880.1"/>
    </source>
</evidence>
<evidence type="ECO:0000313" key="3">
    <source>
        <dbReference type="Proteomes" id="UP001174936"/>
    </source>
</evidence>
<protein>
    <submittedName>
        <fullName evidence="2">Uncharacterized protein</fullName>
    </submittedName>
</protein>
<keyword evidence="3" id="KW-1185">Reference proteome</keyword>
<dbReference type="EMBL" id="JAULSV010000007">
    <property type="protein sequence ID" value="KAK0639880.1"/>
    <property type="molecule type" value="Genomic_DNA"/>
</dbReference>
<proteinExistence type="predicted"/>
<name>A0AA39XU60_9PEZI</name>
<comment type="caution">
    <text evidence="2">The sequence shown here is derived from an EMBL/GenBank/DDBJ whole genome shotgun (WGS) entry which is preliminary data.</text>
</comment>
<keyword evidence="1" id="KW-0732">Signal</keyword>
<sequence>MKPSPSYLLVLLSALSASAAPVLPRQTSETNYDGYTLEGCDNMFASCKGHLVHPGHVPGGMPQCQFEMKKCTETVAKAAATVVPRQSSGGTCTD</sequence>
<dbReference type="Proteomes" id="UP001174936">
    <property type="component" value="Unassembled WGS sequence"/>
</dbReference>
<organism evidence="2 3">
    <name type="scientific">Cercophora newfieldiana</name>
    <dbReference type="NCBI Taxonomy" id="92897"/>
    <lineage>
        <taxon>Eukaryota</taxon>
        <taxon>Fungi</taxon>
        <taxon>Dikarya</taxon>
        <taxon>Ascomycota</taxon>
        <taxon>Pezizomycotina</taxon>
        <taxon>Sordariomycetes</taxon>
        <taxon>Sordariomycetidae</taxon>
        <taxon>Sordariales</taxon>
        <taxon>Lasiosphaeriaceae</taxon>
        <taxon>Cercophora</taxon>
    </lineage>
</organism>
<reference evidence="2" key="1">
    <citation type="submission" date="2023-06" db="EMBL/GenBank/DDBJ databases">
        <title>Genome-scale phylogeny and comparative genomics of the fungal order Sordariales.</title>
        <authorList>
            <consortium name="Lawrence Berkeley National Laboratory"/>
            <person name="Hensen N."/>
            <person name="Bonometti L."/>
            <person name="Westerberg I."/>
            <person name="Brannstrom I.O."/>
            <person name="Guillou S."/>
            <person name="Cros-Aarteil S."/>
            <person name="Calhoun S."/>
            <person name="Haridas S."/>
            <person name="Kuo A."/>
            <person name="Mondo S."/>
            <person name="Pangilinan J."/>
            <person name="Riley R."/>
            <person name="Labutti K."/>
            <person name="Andreopoulos B."/>
            <person name="Lipzen A."/>
            <person name="Chen C."/>
            <person name="Yanf M."/>
            <person name="Daum C."/>
            <person name="Ng V."/>
            <person name="Clum A."/>
            <person name="Steindorff A."/>
            <person name="Ohm R."/>
            <person name="Martin F."/>
            <person name="Silar P."/>
            <person name="Natvig D."/>
            <person name="Lalanne C."/>
            <person name="Gautier V."/>
            <person name="Ament-Velasquez S.L."/>
            <person name="Kruys A."/>
            <person name="Hutchinson M.I."/>
            <person name="Powell A.J."/>
            <person name="Barry K."/>
            <person name="Miller A.N."/>
            <person name="Grigoriev I.V."/>
            <person name="Debuchy R."/>
            <person name="Gladieux P."/>
            <person name="Thoren M.H."/>
            <person name="Johannesson H."/>
        </authorList>
    </citation>
    <scope>NUCLEOTIDE SEQUENCE</scope>
    <source>
        <strain evidence="2">SMH2532-1</strain>
    </source>
</reference>
<evidence type="ECO:0000256" key="1">
    <source>
        <dbReference type="SAM" id="SignalP"/>
    </source>
</evidence>